<evidence type="ECO:0000313" key="2">
    <source>
        <dbReference type="EMBL" id="QUD89849.1"/>
    </source>
</evidence>
<accession>A0A975IWQ9</accession>
<dbReference type="AlphaFoldDB" id="A0A975IWQ9"/>
<gene>
    <name evidence="2" type="ORF">KCG34_08260</name>
</gene>
<evidence type="ECO:0000313" key="3">
    <source>
        <dbReference type="Proteomes" id="UP000676409"/>
    </source>
</evidence>
<dbReference type="Proteomes" id="UP000676409">
    <property type="component" value="Chromosome"/>
</dbReference>
<dbReference type="RefSeq" id="WP_211939901.1">
    <property type="nucleotide sequence ID" value="NZ_CP073078.1"/>
</dbReference>
<reference evidence="2" key="1">
    <citation type="submission" date="2021-04" db="EMBL/GenBank/DDBJ databases">
        <title>The complete genome sequence of Caulobacter sp. S6.</title>
        <authorList>
            <person name="Tang Y."/>
            <person name="Ouyang W."/>
            <person name="Liu Q."/>
            <person name="Huang B."/>
            <person name="Guo Z."/>
            <person name="Lei P."/>
        </authorList>
    </citation>
    <scope>NUCLEOTIDE SEQUENCE</scope>
    <source>
        <strain evidence="2">S6</strain>
    </source>
</reference>
<organism evidence="2 3">
    <name type="scientific">Phenylobacterium montanum</name>
    <dbReference type="NCBI Taxonomy" id="2823693"/>
    <lineage>
        <taxon>Bacteria</taxon>
        <taxon>Pseudomonadati</taxon>
        <taxon>Pseudomonadota</taxon>
        <taxon>Alphaproteobacteria</taxon>
        <taxon>Caulobacterales</taxon>
        <taxon>Caulobacteraceae</taxon>
        <taxon>Phenylobacterium</taxon>
    </lineage>
</organism>
<proteinExistence type="predicted"/>
<keyword evidence="3" id="KW-1185">Reference proteome</keyword>
<dbReference type="KEGG" id="caul:KCG34_08260"/>
<feature type="region of interest" description="Disordered" evidence="1">
    <location>
        <begin position="1"/>
        <end position="31"/>
    </location>
</feature>
<evidence type="ECO:0000256" key="1">
    <source>
        <dbReference type="SAM" id="MobiDB-lite"/>
    </source>
</evidence>
<name>A0A975IWQ9_9CAUL</name>
<feature type="compositionally biased region" description="Low complexity" evidence="1">
    <location>
        <begin position="1"/>
        <end position="16"/>
    </location>
</feature>
<protein>
    <submittedName>
        <fullName evidence="2">Uncharacterized protein</fullName>
    </submittedName>
</protein>
<dbReference type="EMBL" id="CP073078">
    <property type="protein sequence ID" value="QUD89849.1"/>
    <property type="molecule type" value="Genomic_DNA"/>
</dbReference>
<sequence>MNPRRPTAPKAAKPSPDGSETMKRRSPQHLSLRPAKYEFDPKRAYTPEQLADIGAIALKWNQIEAHIDFVGSQILFAKTPFWLRLATDKVMGERTKLKLLRECAARGELLNDRAKSAISSCFTQIDQCRSYRNAIVHHHIYDHEKGIGSYIDESNSPYQILVSLDALSTLYKIMCFLLEELREIDLLFRIETDAQRPGRMDERTREFIPFSIEDLRTKIVPDQTKRLEALQRKRKALPKLPKFPDADLVRELNSKDDSD</sequence>